<accession>K3W4D3</accession>
<dbReference type="SUPFAM" id="SSF117074">
    <property type="entry name" value="Hypothetical protein PA1324"/>
    <property type="match status" value="1"/>
</dbReference>
<dbReference type="EMBL" id="AGNL01000475">
    <property type="protein sequence ID" value="EJK77739.1"/>
    <property type="molecule type" value="Genomic_DNA"/>
</dbReference>
<feature type="non-terminal residue" evidence="2">
    <location>
        <position position="103"/>
    </location>
</feature>
<feature type="compositionally biased region" description="Polar residues" evidence="1">
    <location>
        <begin position="7"/>
        <end position="26"/>
    </location>
</feature>
<organism evidence="2 3">
    <name type="scientific">Thalassiosira oceanica</name>
    <name type="common">Marine diatom</name>
    <dbReference type="NCBI Taxonomy" id="159749"/>
    <lineage>
        <taxon>Eukaryota</taxon>
        <taxon>Sar</taxon>
        <taxon>Stramenopiles</taxon>
        <taxon>Ochrophyta</taxon>
        <taxon>Bacillariophyta</taxon>
        <taxon>Coscinodiscophyceae</taxon>
        <taxon>Thalassiosirophycidae</taxon>
        <taxon>Thalassiosirales</taxon>
        <taxon>Thalassiosiraceae</taxon>
        <taxon>Thalassiosira</taxon>
    </lineage>
</organism>
<dbReference type="AlphaFoldDB" id="K3W4D3"/>
<name>K3W4D3_THAOC</name>
<keyword evidence="3" id="KW-1185">Reference proteome</keyword>
<feature type="region of interest" description="Disordered" evidence="1">
    <location>
        <begin position="81"/>
        <end position="103"/>
    </location>
</feature>
<sequence length="103" mass="10818">MRARSLAVSSKQQRAAAWTPSSSHSEGGSLDAGGASEDEGGKHKSERVIISSSIWNDDNASGIREPLKGPYTGPMTINVYPAGKDTPPVDGSYTIENVPPGNY</sequence>
<reference evidence="2 3" key="1">
    <citation type="journal article" date="2012" name="Genome Biol.">
        <title>Genome and low-iron response of an oceanic diatom adapted to chronic iron limitation.</title>
        <authorList>
            <person name="Lommer M."/>
            <person name="Specht M."/>
            <person name="Roy A.S."/>
            <person name="Kraemer L."/>
            <person name="Andreson R."/>
            <person name="Gutowska M.A."/>
            <person name="Wolf J."/>
            <person name="Bergner S.V."/>
            <person name="Schilhabel M.B."/>
            <person name="Klostermeier U.C."/>
            <person name="Beiko R.G."/>
            <person name="Rosenstiel P."/>
            <person name="Hippler M."/>
            <person name="Laroche J."/>
        </authorList>
    </citation>
    <scope>NUCLEOTIDE SEQUENCE [LARGE SCALE GENOMIC DNA]</scope>
    <source>
        <strain evidence="2 3">CCMP1005</strain>
    </source>
</reference>
<proteinExistence type="predicted"/>
<protein>
    <submittedName>
        <fullName evidence="2">Uncharacterized protein</fullName>
    </submittedName>
</protein>
<evidence type="ECO:0000313" key="3">
    <source>
        <dbReference type="Proteomes" id="UP000266841"/>
    </source>
</evidence>
<feature type="region of interest" description="Disordered" evidence="1">
    <location>
        <begin position="1"/>
        <end position="46"/>
    </location>
</feature>
<comment type="caution">
    <text evidence="2">The sequence shown here is derived from an EMBL/GenBank/DDBJ whole genome shotgun (WGS) entry which is preliminary data.</text>
</comment>
<evidence type="ECO:0000313" key="2">
    <source>
        <dbReference type="EMBL" id="EJK77739.1"/>
    </source>
</evidence>
<evidence type="ECO:0000256" key="1">
    <source>
        <dbReference type="SAM" id="MobiDB-lite"/>
    </source>
</evidence>
<dbReference type="Proteomes" id="UP000266841">
    <property type="component" value="Unassembled WGS sequence"/>
</dbReference>
<gene>
    <name evidence="2" type="ORF">THAOC_00408</name>
</gene>